<sequence>MQEKQIISFKCHLDLQLYPFDTQRCSIIIGINDLHMKYGIMIKQLYPAACLPPPPACSRLLPACSYSPSLPPSTSLPLTANLAQPLLPPLLTLPTANFSLPHPSLPFSTFTMSIPLDTSDATLTVSNFRAPTSSSHDPTLWFTILETNFRAHRITSSLKMFSHTRLHQ</sequence>
<dbReference type="InterPro" id="IPR036734">
    <property type="entry name" value="Neur_chan_lig-bd_sf"/>
</dbReference>
<comment type="subcellular location">
    <subcellularLocation>
        <location evidence="1">Membrane</location>
    </subcellularLocation>
</comment>
<evidence type="ECO:0000313" key="4">
    <source>
        <dbReference type="Proteomes" id="UP001292094"/>
    </source>
</evidence>
<dbReference type="SUPFAM" id="SSF63712">
    <property type="entry name" value="Nicotinic receptor ligand binding domain-like"/>
    <property type="match status" value="1"/>
</dbReference>
<dbReference type="PROSITE" id="PS00236">
    <property type="entry name" value="NEUROTR_ION_CHANNEL"/>
    <property type="match status" value="1"/>
</dbReference>
<comment type="caution">
    <text evidence="3">The sequence shown here is derived from an EMBL/GenBank/DDBJ whole genome shotgun (WGS) entry which is preliminary data.</text>
</comment>
<dbReference type="GO" id="GO:0016020">
    <property type="term" value="C:membrane"/>
    <property type="evidence" value="ECO:0007669"/>
    <property type="project" value="UniProtKB-SubCell"/>
</dbReference>
<evidence type="ECO:0000256" key="2">
    <source>
        <dbReference type="ARBA" id="ARBA00023136"/>
    </source>
</evidence>
<evidence type="ECO:0000313" key="3">
    <source>
        <dbReference type="EMBL" id="KAK4315544.1"/>
    </source>
</evidence>
<protein>
    <recommendedName>
        <fullName evidence="5">Neurotransmitter-gated ion-channel ligand-binding domain-containing protein</fullName>
    </recommendedName>
</protein>
<reference evidence="3" key="1">
    <citation type="submission" date="2023-11" db="EMBL/GenBank/DDBJ databases">
        <title>Genome assemblies of two species of porcelain crab, Petrolisthes cinctipes and Petrolisthes manimaculis (Anomura: Porcellanidae).</title>
        <authorList>
            <person name="Angst P."/>
        </authorList>
    </citation>
    <scope>NUCLEOTIDE SEQUENCE</scope>
    <source>
        <strain evidence="3">PB745_02</strain>
        <tissue evidence="3">Gill</tissue>
    </source>
</reference>
<keyword evidence="4" id="KW-1185">Reference proteome</keyword>
<dbReference type="InterPro" id="IPR018000">
    <property type="entry name" value="Neurotransmitter_ion_chnl_CS"/>
</dbReference>
<evidence type="ECO:0000256" key="1">
    <source>
        <dbReference type="ARBA" id="ARBA00004370"/>
    </source>
</evidence>
<name>A0AAE1UE95_9EUCA</name>
<gene>
    <name evidence="3" type="ORF">Pmani_013235</name>
</gene>
<dbReference type="AlphaFoldDB" id="A0AAE1UE95"/>
<evidence type="ECO:0008006" key="5">
    <source>
        <dbReference type="Google" id="ProtNLM"/>
    </source>
</evidence>
<dbReference type="Gene3D" id="2.70.170.10">
    <property type="entry name" value="Neurotransmitter-gated ion-channel ligand-binding domain"/>
    <property type="match status" value="1"/>
</dbReference>
<organism evidence="3 4">
    <name type="scientific">Petrolisthes manimaculis</name>
    <dbReference type="NCBI Taxonomy" id="1843537"/>
    <lineage>
        <taxon>Eukaryota</taxon>
        <taxon>Metazoa</taxon>
        <taxon>Ecdysozoa</taxon>
        <taxon>Arthropoda</taxon>
        <taxon>Crustacea</taxon>
        <taxon>Multicrustacea</taxon>
        <taxon>Malacostraca</taxon>
        <taxon>Eumalacostraca</taxon>
        <taxon>Eucarida</taxon>
        <taxon>Decapoda</taxon>
        <taxon>Pleocyemata</taxon>
        <taxon>Anomura</taxon>
        <taxon>Galatheoidea</taxon>
        <taxon>Porcellanidae</taxon>
        <taxon>Petrolisthes</taxon>
    </lineage>
</organism>
<keyword evidence="2" id="KW-0472">Membrane</keyword>
<proteinExistence type="predicted"/>
<accession>A0AAE1UE95</accession>
<dbReference type="Proteomes" id="UP001292094">
    <property type="component" value="Unassembled WGS sequence"/>
</dbReference>
<dbReference type="EMBL" id="JAWZYT010001108">
    <property type="protein sequence ID" value="KAK4315544.1"/>
    <property type="molecule type" value="Genomic_DNA"/>
</dbReference>
<dbReference type="GO" id="GO:0005230">
    <property type="term" value="F:extracellular ligand-gated monoatomic ion channel activity"/>
    <property type="evidence" value="ECO:0007669"/>
    <property type="project" value="InterPro"/>
</dbReference>